<dbReference type="SUPFAM" id="SSF51735">
    <property type="entry name" value="NAD(P)-binding Rossmann-fold domains"/>
    <property type="match status" value="1"/>
</dbReference>
<comment type="similarity">
    <text evidence="1">Belongs to the short-chain dehydrogenases/reductases (SDR) family.</text>
</comment>
<dbReference type="eggNOG" id="COG0300">
    <property type="taxonomic scope" value="Bacteria"/>
</dbReference>
<dbReference type="InterPro" id="IPR036291">
    <property type="entry name" value="NAD(P)-bd_dom_sf"/>
</dbReference>
<dbReference type="GO" id="GO:0016491">
    <property type="term" value="F:oxidoreductase activity"/>
    <property type="evidence" value="ECO:0007669"/>
    <property type="project" value="UniProtKB-KW"/>
</dbReference>
<gene>
    <name evidence="4" type="ORF">GOEFS_018_00190</name>
</gene>
<protein>
    <submittedName>
        <fullName evidence="4">Putative oxidoreductase</fullName>
    </submittedName>
</protein>
<dbReference type="InterPro" id="IPR057326">
    <property type="entry name" value="KR_dom"/>
</dbReference>
<dbReference type="SMART" id="SM00822">
    <property type="entry name" value="PKS_KR"/>
    <property type="match status" value="1"/>
</dbReference>
<evidence type="ECO:0000256" key="1">
    <source>
        <dbReference type="ARBA" id="ARBA00006484"/>
    </source>
</evidence>
<dbReference type="CDD" id="cd05233">
    <property type="entry name" value="SDR_c"/>
    <property type="match status" value="1"/>
</dbReference>
<dbReference type="RefSeq" id="WP_007316324.1">
    <property type="nucleotide sequence ID" value="NZ_BAEH01000018.1"/>
</dbReference>
<dbReference type="Proteomes" id="UP000035034">
    <property type="component" value="Unassembled WGS sequence"/>
</dbReference>
<dbReference type="InterPro" id="IPR020904">
    <property type="entry name" value="Sc_DH/Rdtase_CS"/>
</dbReference>
<dbReference type="PANTHER" id="PTHR44196:SF2">
    <property type="entry name" value="SHORT-CHAIN DEHYDROGENASE-RELATED"/>
    <property type="match status" value="1"/>
</dbReference>
<dbReference type="AlphaFoldDB" id="H0QVY5"/>
<reference evidence="4 5" key="1">
    <citation type="submission" date="2011-12" db="EMBL/GenBank/DDBJ databases">
        <title>Whole genome shotgun sequence of Gordonia effusa NBRC 100432.</title>
        <authorList>
            <person name="Yoshida I."/>
            <person name="Takarada H."/>
            <person name="Hosoyama A."/>
            <person name="Tsuchikane K."/>
            <person name="Katsumata H."/>
            <person name="Yamazaki S."/>
            <person name="Fujita N."/>
        </authorList>
    </citation>
    <scope>NUCLEOTIDE SEQUENCE [LARGE SCALE GENOMIC DNA]</scope>
    <source>
        <strain evidence="4 5">NBRC 100432</strain>
    </source>
</reference>
<keyword evidence="2" id="KW-0560">Oxidoreductase</keyword>
<name>H0QVY5_9ACTN</name>
<feature type="domain" description="Ketoreductase" evidence="3">
    <location>
        <begin position="10"/>
        <end position="193"/>
    </location>
</feature>
<organism evidence="4 5">
    <name type="scientific">Gordonia effusa NBRC 100432</name>
    <dbReference type="NCBI Taxonomy" id="1077974"/>
    <lineage>
        <taxon>Bacteria</taxon>
        <taxon>Bacillati</taxon>
        <taxon>Actinomycetota</taxon>
        <taxon>Actinomycetes</taxon>
        <taxon>Mycobacteriales</taxon>
        <taxon>Gordoniaceae</taxon>
        <taxon>Gordonia</taxon>
    </lineage>
</organism>
<evidence type="ECO:0000313" key="5">
    <source>
        <dbReference type="Proteomes" id="UP000035034"/>
    </source>
</evidence>
<accession>H0QVY5</accession>
<evidence type="ECO:0000259" key="3">
    <source>
        <dbReference type="SMART" id="SM00822"/>
    </source>
</evidence>
<dbReference type="PROSITE" id="PS00061">
    <property type="entry name" value="ADH_SHORT"/>
    <property type="match status" value="1"/>
</dbReference>
<dbReference type="EMBL" id="BAEH01000018">
    <property type="protein sequence ID" value="GAB16986.1"/>
    <property type="molecule type" value="Genomic_DNA"/>
</dbReference>
<dbReference type="PANTHER" id="PTHR44196">
    <property type="entry name" value="DEHYDROGENASE/REDUCTASE SDR FAMILY MEMBER 7B"/>
    <property type="match status" value="1"/>
</dbReference>
<comment type="caution">
    <text evidence="4">The sequence shown here is derived from an EMBL/GenBank/DDBJ whole genome shotgun (WGS) entry which is preliminary data.</text>
</comment>
<dbReference type="Pfam" id="PF00106">
    <property type="entry name" value="adh_short"/>
    <property type="match status" value="1"/>
</dbReference>
<keyword evidence="5" id="KW-1185">Reference proteome</keyword>
<dbReference type="STRING" id="1077974.GOEFS_018_00190"/>
<evidence type="ECO:0000256" key="2">
    <source>
        <dbReference type="ARBA" id="ARBA00023002"/>
    </source>
</evidence>
<dbReference type="PIRSF" id="PIRSF000126">
    <property type="entry name" value="11-beta-HSD1"/>
    <property type="match status" value="1"/>
</dbReference>
<dbReference type="OrthoDB" id="9797538at2"/>
<proteinExistence type="inferred from homology"/>
<dbReference type="PRINTS" id="PR00081">
    <property type="entry name" value="GDHRDH"/>
</dbReference>
<dbReference type="InterPro" id="IPR002347">
    <property type="entry name" value="SDR_fam"/>
</dbReference>
<dbReference type="Gene3D" id="3.40.50.720">
    <property type="entry name" value="NAD(P)-binding Rossmann-like Domain"/>
    <property type="match status" value="1"/>
</dbReference>
<dbReference type="GO" id="GO:0016020">
    <property type="term" value="C:membrane"/>
    <property type="evidence" value="ECO:0007669"/>
    <property type="project" value="TreeGrafter"/>
</dbReference>
<sequence length="266" mass="28130">MNLPPSTPQSRVLITGASSGIGAALAESFAKRGYCLIVVARREDRLVTLADRLRTQYLVEVDVLACDLADPVARDELLKRLVSTDISVICLNAGFATYGRINQLSAAREREQVELNVVAVHDFVLALLPRLITRGSGAILITGSTAGNQPGPNNATYAAAKAFANTLSESLHAELAGSGVTCTLLAPGPVRTEFGAVAELGAIEAHLPGFAWVTADHVAEQAIRGIMAGRRRVVPGTVAKIQDVGGKLTPRSILSPILRKVYGDMR</sequence>
<evidence type="ECO:0000313" key="4">
    <source>
        <dbReference type="EMBL" id="GAB16986.1"/>
    </source>
</evidence>